<dbReference type="InterPro" id="IPR017871">
    <property type="entry name" value="ABC_transporter-like_CS"/>
</dbReference>
<feature type="domain" description="ABC transporter" evidence="5">
    <location>
        <begin position="6"/>
        <end position="237"/>
    </location>
</feature>
<dbReference type="SMART" id="SM00382">
    <property type="entry name" value="AAA"/>
    <property type="match status" value="1"/>
</dbReference>
<dbReference type="PANTHER" id="PTHR43335:SF11">
    <property type="entry name" value="ABC TRANSPORTER RELATED"/>
    <property type="match status" value="1"/>
</dbReference>
<comment type="similarity">
    <text evidence="1">Belongs to the ABC transporter superfamily.</text>
</comment>
<dbReference type="PANTHER" id="PTHR43335">
    <property type="entry name" value="ABC TRANSPORTER, ATP-BINDING PROTEIN"/>
    <property type="match status" value="1"/>
</dbReference>
<keyword evidence="4 6" id="KW-0067">ATP-binding</keyword>
<name>A0A7V0N084_UNCAE</name>
<evidence type="ECO:0000256" key="2">
    <source>
        <dbReference type="ARBA" id="ARBA00022448"/>
    </source>
</evidence>
<evidence type="ECO:0000313" key="6">
    <source>
        <dbReference type="EMBL" id="HDN85295.1"/>
    </source>
</evidence>
<dbReference type="InterPro" id="IPR027417">
    <property type="entry name" value="P-loop_NTPase"/>
</dbReference>
<gene>
    <name evidence="6" type="ORF">ENG47_06050</name>
</gene>
<dbReference type="Pfam" id="PF00005">
    <property type="entry name" value="ABC_tran"/>
    <property type="match status" value="1"/>
</dbReference>
<proteinExistence type="inferred from homology"/>
<dbReference type="InterPro" id="IPR003439">
    <property type="entry name" value="ABC_transporter-like_ATP-bd"/>
</dbReference>
<sequence length="311" mass="34971">METSVVKTENLAKIYDGTKAVDDLNLEIKEGEIFGFLGPNGAGKTTTILMILGLTEPTSGKVKVYGYDATREPLKIRRLTGYLPENIGFYEDLTARENLIYITRLNRIPDKKALPKIEEVLEKVGLSEVADLEVRKFSKGMKQRLGMGAVLVKEPKFAILDEPTTGIDPEGVEQILKLIKEMSEQQNITILLSSHLLYQVQRICDRVGIISKGRMVAQGSIDEIGKKIMEGEHISIETQLTKVTPDLLDSIRKIQGVVDIEKSGSSLLIKCERDLREDISRTIIENGAIPLQIKTQDYTLEEIYIRYFQEE</sequence>
<dbReference type="Proteomes" id="UP000885660">
    <property type="component" value="Unassembled WGS sequence"/>
</dbReference>
<accession>A0A7V0N084</accession>
<comment type="caution">
    <text evidence="6">The sequence shown here is derived from an EMBL/GenBank/DDBJ whole genome shotgun (WGS) entry which is preliminary data.</text>
</comment>
<dbReference type="EMBL" id="DRBC01000364">
    <property type="protein sequence ID" value="HDN85295.1"/>
    <property type="molecule type" value="Genomic_DNA"/>
</dbReference>
<dbReference type="GO" id="GO:0005524">
    <property type="term" value="F:ATP binding"/>
    <property type="evidence" value="ECO:0007669"/>
    <property type="project" value="UniProtKB-KW"/>
</dbReference>
<organism evidence="6">
    <name type="scientific">Aerophobetes bacterium</name>
    <dbReference type="NCBI Taxonomy" id="2030807"/>
    <lineage>
        <taxon>Bacteria</taxon>
        <taxon>Candidatus Aerophobota</taxon>
    </lineage>
</organism>
<dbReference type="AlphaFoldDB" id="A0A7V0N084"/>
<protein>
    <submittedName>
        <fullName evidence="6">ABC transporter ATP-binding protein</fullName>
    </submittedName>
</protein>
<reference evidence="6" key="1">
    <citation type="journal article" date="2020" name="mSystems">
        <title>Genome- and Community-Level Interaction Insights into Carbon Utilization and Element Cycling Functions of Hydrothermarchaeota in Hydrothermal Sediment.</title>
        <authorList>
            <person name="Zhou Z."/>
            <person name="Liu Y."/>
            <person name="Xu W."/>
            <person name="Pan J."/>
            <person name="Luo Z.H."/>
            <person name="Li M."/>
        </authorList>
    </citation>
    <scope>NUCLEOTIDE SEQUENCE [LARGE SCALE GENOMIC DNA]</scope>
    <source>
        <strain evidence="6">HyVt-219</strain>
    </source>
</reference>
<keyword evidence="2" id="KW-0813">Transport</keyword>
<dbReference type="Gene3D" id="3.40.50.300">
    <property type="entry name" value="P-loop containing nucleotide triphosphate hydrolases"/>
    <property type="match status" value="1"/>
</dbReference>
<dbReference type="GO" id="GO:0016887">
    <property type="term" value="F:ATP hydrolysis activity"/>
    <property type="evidence" value="ECO:0007669"/>
    <property type="project" value="InterPro"/>
</dbReference>
<dbReference type="SUPFAM" id="SSF52540">
    <property type="entry name" value="P-loop containing nucleoside triphosphate hydrolases"/>
    <property type="match status" value="1"/>
</dbReference>
<dbReference type="InterPro" id="IPR003593">
    <property type="entry name" value="AAA+_ATPase"/>
</dbReference>
<dbReference type="PROSITE" id="PS50893">
    <property type="entry name" value="ABC_TRANSPORTER_2"/>
    <property type="match status" value="1"/>
</dbReference>
<evidence type="ECO:0000256" key="4">
    <source>
        <dbReference type="ARBA" id="ARBA00022840"/>
    </source>
</evidence>
<evidence type="ECO:0000256" key="1">
    <source>
        <dbReference type="ARBA" id="ARBA00005417"/>
    </source>
</evidence>
<dbReference type="PROSITE" id="PS00211">
    <property type="entry name" value="ABC_TRANSPORTER_1"/>
    <property type="match status" value="1"/>
</dbReference>
<evidence type="ECO:0000256" key="3">
    <source>
        <dbReference type="ARBA" id="ARBA00022741"/>
    </source>
</evidence>
<keyword evidence="3" id="KW-0547">Nucleotide-binding</keyword>
<evidence type="ECO:0000259" key="5">
    <source>
        <dbReference type="PROSITE" id="PS50893"/>
    </source>
</evidence>